<dbReference type="InterPro" id="IPR016181">
    <property type="entry name" value="Acyl_CoA_acyltransferase"/>
</dbReference>
<dbReference type="InterPro" id="IPR006464">
    <property type="entry name" value="AcTrfase_RimI/Ard1"/>
</dbReference>
<dbReference type="PANTHER" id="PTHR43420:SF44">
    <property type="entry name" value="ACETYLTRANSFERASE YPEA"/>
    <property type="match status" value="1"/>
</dbReference>
<keyword evidence="3 6" id="KW-0808">Transferase</keyword>
<dbReference type="InterPro" id="IPR000182">
    <property type="entry name" value="GNAT_dom"/>
</dbReference>
<dbReference type="EMBL" id="FOGB01000012">
    <property type="protein sequence ID" value="SEQ96565.1"/>
    <property type="molecule type" value="Genomic_DNA"/>
</dbReference>
<dbReference type="NCBIfam" id="TIGR01575">
    <property type="entry name" value="rimI"/>
    <property type="match status" value="1"/>
</dbReference>
<dbReference type="OrthoDB" id="9796919at2"/>
<keyword evidence="2" id="KW-0963">Cytoplasm</keyword>
<dbReference type="SUPFAM" id="SSF55729">
    <property type="entry name" value="Acyl-CoA N-acyltransferases (Nat)"/>
    <property type="match status" value="1"/>
</dbReference>
<dbReference type="GO" id="GO:0005840">
    <property type="term" value="C:ribosome"/>
    <property type="evidence" value="ECO:0007669"/>
    <property type="project" value="UniProtKB-KW"/>
</dbReference>
<reference evidence="7" key="1">
    <citation type="submission" date="2016-10" db="EMBL/GenBank/DDBJ databases">
        <authorList>
            <person name="Varghese N."/>
            <person name="Submissions S."/>
        </authorList>
    </citation>
    <scope>NUCLEOTIDE SEQUENCE [LARGE SCALE GENOMIC DNA]</scope>
    <source>
        <strain evidence="7">DSM 18887</strain>
    </source>
</reference>
<keyword evidence="7" id="KW-1185">Reference proteome</keyword>
<accession>A0A1H9KCF5</accession>
<sequence>MSDNHLRPLKVDDLLQLSELQTLCFASPWSETQLHTYLSGQRYRCYGMWQEAHLTGFALLSTVLDEAELLQIGVSPVCRGQGLATELMGYVHEQLHKDDIRRNMLEVRSSNEAARKLYLRLGYTEDGIRKGYYPSGNGSEDAILMSCNNLILPSAR</sequence>
<comment type="similarity">
    <text evidence="1">Belongs to the acetyltransferase family. RimI subfamily.</text>
</comment>
<dbReference type="STRING" id="355243.SAMN03080615_03437"/>
<organism evidence="6 7">
    <name type="scientific">Amphritea atlantica</name>
    <dbReference type="NCBI Taxonomy" id="355243"/>
    <lineage>
        <taxon>Bacteria</taxon>
        <taxon>Pseudomonadati</taxon>
        <taxon>Pseudomonadota</taxon>
        <taxon>Gammaproteobacteria</taxon>
        <taxon>Oceanospirillales</taxon>
        <taxon>Oceanospirillaceae</taxon>
        <taxon>Amphritea</taxon>
    </lineage>
</organism>
<evidence type="ECO:0000313" key="7">
    <source>
        <dbReference type="Proteomes" id="UP000198749"/>
    </source>
</evidence>
<proteinExistence type="inferred from homology"/>
<dbReference type="Gene3D" id="3.40.630.30">
    <property type="match status" value="1"/>
</dbReference>
<keyword evidence="6" id="KW-0689">Ribosomal protein</keyword>
<dbReference type="PANTHER" id="PTHR43420">
    <property type="entry name" value="ACETYLTRANSFERASE"/>
    <property type="match status" value="1"/>
</dbReference>
<protein>
    <submittedName>
        <fullName evidence="6">[SSU ribosomal protein S18P]-alanine acetyltransferase</fullName>
    </submittedName>
</protein>
<dbReference type="Proteomes" id="UP000198749">
    <property type="component" value="Unassembled WGS sequence"/>
</dbReference>
<name>A0A1H9KCF5_9GAMM</name>
<evidence type="ECO:0000313" key="6">
    <source>
        <dbReference type="EMBL" id="SEQ96565.1"/>
    </source>
</evidence>
<dbReference type="GO" id="GO:0008080">
    <property type="term" value="F:N-acetyltransferase activity"/>
    <property type="evidence" value="ECO:0007669"/>
    <property type="project" value="InterPro"/>
</dbReference>
<evidence type="ECO:0000256" key="1">
    <source>
        <dbReference type="ARBA" id="ARBA00005395"/>
    </source>
</evidence>
<evidence type="ECO:0000256" key="3">
    <source>
        <dbReference type="ARBA" id="ARBA00022679"/>
    </source>
</evidence>
<evidence type="ECO:0000259" key="5">
    <source>
        <dbReference type="PROSITE" id="PS51186"/>
    </source>
</evidence>
<dbReference type="RefSeq" id="WP_091360661.1">
    <property type="nucleotide sequence ID" value="NZ_AP025284.1"/>
</dbReference>
<dbReference type="AlphaFoldDB" id="A0A1H9KCF5"/>
<dbReference type="PROSITE" id="PS51186">
    <property type="entry name" value="GNAT"/>
    <property type="match status" value="1"/>
</dbReference>
<keyword evidence="6" id="KW-0687">Ribonucleoprotein</keyword>
<dbReference type="InterPro" id="IPR050680">
    <property type="entry name" value="YpeA/RimI_acetyltransf"/>
</dbReference>
<feature type="domain" description="N-acetyltransferase" evidence="5">
    <location>
        <begin position="4"/>
        <end position="150"/>
    </location>
</feature>
<dbReference type="Pfam" id="PF00583">
    <property type="entry name" value="Acetyltransf_1"/>
    <property type="match status" value="1"/>
</dbReference>
<evidence type="ECO:0000256" key="4">
    <source>
        <dbReference type="ARBA" id="ARBA00023315"/>
    </source>
</evidence>
<dbReference type="CDD" id="cd04301">
    <property type="entry name" value="NAT_SF"/>
    <property type="match status" value="1"/>
</dbReference>
<gene>
    <name evidence="6" type="ORF">SAMN03080615_03437</name>
</gene>
<evidence type="ECO:0000256" key="2">
    <source>
        <dbReference type="ARBA" id="ARBA00022490"/>
    </source>
</evidence>
<keyword evidence="4" id="KW-0012">Acyltransferase</keyword>